<evidence type="ECO:0000313" key="5">
    <source>
        <dbReference type="EMBL" id="MRD45844.1"/>
    </source>
</evidence>
<comment type="caution">
    <text evidence="5">The sequence shown here is derived from an EMBL/GenBank/DDBJ whole genome shotgun (WGS) entry which is preliminary data.</text>
</comment>
<dbReference type="InterPro" id="IPR006143">
    <property type="entry name" value="RND_pump_MFP"/>
</dbReference>
<dbReference type="NCBIfam" id="TIGR01730">
    <property type="entry name" value="RND_mfp"/>
    <property type="match status" value="1"/>
</dbReference>
<evidence type="ECO:0000256" key="1">
    <source>
        <dbReference type="ARBA" id="ARBA00009477"/>
    </source>
</evidence>
<dbReference type="Gene3D" id="1.10.287.470">
    <property type="entry name" value="Helix hairpin bin"/>
    <property type="match status" value="1"/>
</dbReference>
<dbReference type="GO" id="GO:1990281">
    <property type="term" value="C:efflux pump complex"/>
    <property type="evidence" value="ECO:0007669"/>
    <property type="project" value="TreeGrafter"/>
</dbReference>
<sequence length="322" mass="34411">MYREFVVKLVSKLTVCCGWLSIAAAHAAGPSPLGCLIEPFRSSEVGSPVVGVIEAIYVERGDRVVRGQPLAALRSDVERQSVAVAQSRAAAIGDLEAAKANAELARQKLVRAQDLARQQFISGQALEQARAEAVVADNRLAQAKEQRDVYSHEHELAKAQLGLRTIRSPSDGVIADRYLSVGERVEEKPMFRVAVVDPLRVEVVLPVAMYSQVKRGMSMAIVPEFPGAKARLAQVVLVDSLIEGASNTFRARLELPNRDHALPAGLRCKAELADGSAAQARGGVEPRKGAEPPVGARPAPTAQASAPALRLSPTMTLSPTRP</sequence>
<dbReference type="EMBL" id="WJBU01000001">
    <property type="protein sequence ID" value="MRD45844.1"/>
    <property type="molecule type" value="Genomic_DNA"/>
</dbReference>
<feature type="compositionally biased region" description="Polar residues" evidence="3">
    <location>
        <begin position="313"/>
        <end position="322"/>
    </location>
</feature>
<feature type="region of interest" description="Disordered" evidence="3">
    <location>
        <begin position="277"/>
        <end position="322"/>
    </location>
</feature>
<feature type="coiled-coil region" evidence="2">
    <location>
        <begin position="92"/>
        <end position="160"/>
    </location>
</feature>
<dbReference type="Proteomes" id="UP000487350">
    <property type="component" value="Unassembled WGS sequence"/>
</dbReference>
<keyword evidence="2" id="KW-0175">Coiled coil</keyword>
<dbReference type="Gene3D" id="2.40.50.100">
    <property type="match status" value="1"/>
</dbReference>
<protein>
    <submittedName>
        <fullName evidence="5">Efflux RND transporter periplasmic adaptor subunit</fullName>
    </submittedName>
</protein>
<dbReference type="PANTHER" id="PTHR30469">
    <property type="entry name" value="MULTIDRUG RESISTANCE PROTEIN MDTA"/>
    <property type="match status" value="1"/>
</dbReference>
<evidence type="ECO:0000256" key="3">
    <source>
        <dbReference type="SAM" id="MobiDB-lite"/>
    </source>
</evidence>
<accession>A0A844APJ9</accession>
<evidence type="ECO:0000313" key="6">
    <source>
        <dbReference type="Proteomes" id="UP000487350"/>
    </source>
</evidence>
<proteinExistence type="inferred from homology"/>
<keyword evidence="4" id="KW-0732">Signal</keyword>
<dbReference type="SUPFAM" id="SSF111369">
    <property type="entry name" value="HlyD-like secretion proteins"/>
    <property type="match status" value="1"/>
</dbReference>
<name>A0A844APJ9_9BURK</name>
<gene>
    <name evidence="5" type="ORF">GHT07_01025</name>
</gene>
<keyword evidence="6" id="KW-1185">Reference proteome</keyword>
<dbReference type="PANTHER" id="PTHR30469:SF15">
    <property type="entry name" value="HLYD FAMILY OF SECRETION PROTEINS"/>
    <property type="match status" value="1"/>
</dbReference>
<dbReference type="GO" id="GO:0015562">
    <property type="term" value="F:efflux transmembrane transporter activity"/>
    <property type="evidence" value="ECO:0007669"/>
    <property type="project" value="TreeGrafter"/>
</dbReference>
<organism evidence="5 6">
    <name type="scientific">Caenimonas koreensis DSM 17982</name>
    <dbReference type="NCBI Taxonomy" id="1121255"/>
    <lineage>
        <taxon>Bacteria</taxon>
        <taxon>Pseudomonadati</taxon>
        <taxon>Pseudomonadota</taxon>
        <taxon>Betaproteobacteria</taxon>
        <taxon>Burkholderiales</taxon>
        <taxon>Comamonadaceae</taxon>
        <taxon>Caenimonas</taxon>
    </lineage>
</organism>
<feature type="signal peptide" evidence="4">
    <location>
        <begin position="1"/>
        <end position="27"/>
    </location>
</feature>
<reference evidence="5 6" key="1">
    <citation type="submission" date="2019-11" db="EMBL/GenBank/DDBJ databases">
        <title>Caenimonas koreensis gen. nov., sp. nov., isolated from activated sludge.</title>
        <authorList>
            <person name="Seung H.R."/>
        </authorList>
    </citation>
    <scope>NUCLEOTIDE SEQUENCE [LARGE SCALE GENOMIC DNA]</scope>
    <source>
        <strain evidence="5 6">EMB320</strain>
    </source>
</reference>
<feature type="chain" id="PRO_5032837861" evidence="4">
    <location>
        <begin position="28"/>
        <end position="322"/>
    </location>
</feature>
<comment type="similarity">
    <text evidence="1">Belongs to the membrane fusion protein (MFP) (TC 8.A.1) family.</text>
</comment>
<dbReference type="AlphaFoldDB" id="A0A844APJ9"/>
<evidence type="ECO:0000256" key="2">
    <source>
        <dbReference type="SAM" id="Coils"/>
    </source>
</evidence>
<dbReference type="Gene3D" id="2.40.30.170">
    <property type="match status" value="1"/>
</dbReference>
<evidence type="ECO:0000256" key="4">
    <source>
        <dbReference type="SAM" id="SignalP"/>
    </source>
</evidence>